<gene>
    <name evidence="1" type="ORF">M9Y10_029984</name>
</gene>
<sequence length="157" mass="18242">MKVCFYEDNFIEMEKPSMFLAGPTPREKGVQSWRDEAIKILQELNYDGAVYIPESKTRVQGAEVLPFEEIVEWEQSRLNSCRAIVFWIPREIKHMPAFTTNVEFGIYYKKGNVAYGRPKNAPKCKYLDYIYTRDVNEQPCETLKDTLSKAVAIATKK</sequence>
<evidence type="ECO:0000313" key="2">
    <source>
        <dbReference type="Proteomes" id="UP001470230"/>
    </source>
</evidence>
<name>A0ABR2KPH3_9EUKA</name>
<dbReference type="Proteomes" id="UP001470230">
    <property type="component" value="Unassembled WGS sequence"/>
</dbReference>
<dbReference type="InterPro" id="IPR039470">
    <property type="entry name" value="Nuc_deoxyri_tr2"/>
</dbReference>
<dbReference type="EMBL" id="JAPFFF010000004">
    <property type="protein sequence ID" value="KAK8892743.1"/>
    <property type="molecule type" value="Genomic_DNA"/>
</dbReference>
<dbReference type="Pfam" id="PF15891">
    <property type="entry name" value="Nuc_deoxyri_tr2"/>
    <property type="match status" value="1"/>
</dbReference>
<protein>
    <submittedName>
        <fullName evidence="1">Uncharacterized protein</fullName>
    </submittedName>
</protein>
<comment type="caution">
    <text evidence="1">The sequence shown here is derived from an EMBL/GenBank/DDBJ whole genome shotgun (WGS) entry which is preliminary data.</text>
</comment>
<organism evidence="1 2">
    <name type="scientific">Tritrichomonas musculus</name>
    <dbReference type="NCBI Taxonomy" id="1915356"/>
    <lineage>
        <taxon>Eukaryota</taxon>
        <taxon>Metamonada</taxon>
        <taxon>Parabasalia</taxon>
        <taxon>Tritrichomonadida</taxon>
        <taxon>Tritrichomonadidae</taxon>
        <taxon>Tritrichomonas</taxon>
    </lineage>
</organism>
<accession>A0ABR2KPH3</accession>
<keyword evidence="2" id="KW-1185">Reference proteome</keyword>
<proteinExistence type="predicted"/>
<evidence type="ECO:0000313" key="1">
    <source>
        <dbReference type="EMBL" id="KAK8892743.1"/>
    </source>
</evidence>
<dbReference type="Gene3D" id="3.40.50.450">
    <property type="match status" value="1"/>
</dbReference>
<reference evidence="1 2" key="1">
    <citation type="submission" date="2024-04" db="EMBL/GenBank/DDBJ databases">
        <title>Tritrichomonas musculus Genome.</title>
        <authorList>
            <person name="Alves-Ferreira E."/>
            <person name="Grigg M."/>
            <person name="Lorenzi H."/>
            <person name="Galac M."/>
        </authorList>
    </citation>
    <scope>NUCLEOTIDE SEQUENCE [LARGE SCALE GENOMIC DNA]</scope>
    <source>
        <strain evidence="1 2">EAF2021</strain>
    </source>
</reference>